<comment type="similarity">
    <text evidence="3">Belongs to the hook family.</text>
</comment>
<reference evidence="15" key="1">
    <citation type="journal article" date="2020" name="J Insects Food Feed">
        <title>The yellow mealworm (Tenebrio molitor) genome: a resource for the emerging insects as food and feed industry.</title>
        <authorList>
            <person name="Eriksson T."/>
            <person name="Andere A."/>
            <person name="Kelstrup H."/>
            <person name="Emery V."/>
            <person name="Picard C."/>
        </authorList>
    </citation>
    <scope>NUCLEOTIDE SEQUENCE</scope>
    <source>
        <strain evidence="15">Stoneville</strain>
        <tissue evidence="15">Whole head</tissue>
    </source>
</reference>
<dbReference type="GO" id="GO:0008017">
    <property type="term" value="F:microtubule binding"/>
    <property type="evidence" value="ECO:0007669"/>
    <property type="project" value="InterPro"/>
</dbReference>
<dbReference type="Pfam" id="PF05622">
    <property type="entry name" value="HOOK"/>
    <property type="match status" value="2"/>
</dbReference>
<dbReference type="GO" id="GO:0031122">
    <property type="term" value="P:cytoplasmic microtubule organization"/>
    <property type="evidence" value="ECO:0007669"/>
    <property type="project" value="InterPro"/>
</dbReference>
<dbReference type="Pfam" id="PF19047">
    <property type="entry name" value="HOOK_N"/>
    <property type="match status" value="1"/>
</dbReference>
<dbReference type="PANTHER" id="PTHR18947:SF39">
    <property type="entry name" value="PROTEIN HOOK"/>
    <property type="match status" value="1"/>
</dbReference>
<organism evidence="15 16">
    <name type="scientific">Tenebrio molitor</name>
    <name type="common">Yellow mealworm beetle</name>
    <dbReference type="NCBI Taxonomy" id="7067"/>
    <lineage>
        <taxon>Eukaryota</taxon>
        <taxon>Metazoa</taxon>
        <taxon>Ecdysozoa</taxon>
        <taxon>Arthropoda</taxon>
        <taxon>Hexapoda</taxon>
        <taxon>Insecta</taxon>
        <taxon>Pterygota</taxon>
        <taxon>Neoptera</taxon>
        <taxon>Endopterygota</taxon>
        <taxon>Coleoptera</taxon>
        <taxon>Polyphaga</taxon>
        <taxon>Cucujiformia</taxon>
        <taxon>Tenebrionidae</taxon>
        <taxon>Tenebrio</taxon>
    </lineage>
</organism>
<dbReference type="GO" id="GO:0051959">
    <property type="term" value="F:dynein light intermediate chain binding"/>
    <property type="evidence" value="ECO:0007669"/>
    <property type="project" value="TreeGrafter"/>
</dbReference>
<dbReference type="Proteomes" id="UP000719412">
    <property type="component" value="Unassembled WGS sequence"/>
</dbReference>
<dbReference type="GO" id="GO:0005874">
    <property type="term" value="C:microtubule"/>
    <property type="evidence" value="ECO:0007669"/>
    <property type="project" value="UniProtKB-KW"/>
</dbReference>
<comment type="subunit">
    <text evidence="4">Homodimer. Interacts with microtubules via its N-terminus.</text>
</comment>
<dbReference type="InterPro" id="IPR001715">
    <property type="entry name" value="CH_dom"/>
</dbReference>
<dbReference type="PANTHER" id="PTHR18947">
    <property type="entry name" value="HOOK PROTEINS"/>
    <property type="match status" value="1"/>
</dbReference>
<dbReference type="GO" id="GO:0006897">
    <property type="term" value="P:endocytosis"/>
    <property type="evidence" value="ECO:0007669"/>
    <property type="project" value="UniProtKB-KW"/>
</dbReference>
<evidence type="ECO:0000256" key="12">
    <source>
        <dbReference type="SAM" id="Coils"/>
    </source>
</evidence>
<comment type="caution">
    <text evidence="15">The sequence shown here is derived from an EMBL/GenBank/DDBJ whole genome shotgun (WGS) entry which is preliminary data.</text>
</comment>
<feature type="domain" description="Calponin-homology (CH)" evidence="14">
    <location>
        <begin position="142"/>
        <end position="256"/>
    </location>
</feature>
<dbReference type="GO" id="GO:0030705">
    <property type="term" value="P:cytoskeleton-dependent intracellular transport"/>
    <property type="evidence" value="ECO:0007669"/>
    <property type="project" value="InterPro"/>
</dbReference>
<protein>
    <recommendedName>
        <fullName evidence="5">Protein hook</fullName>
    </recommendedName>
</protein>
<dbReference type="PROSITE" id="PS50021">
    <property type="entry name" value="CH"/>
    <property type="match status" value="1"/>
</dbReference>
<sequence length="757" mass="86520">MPSNQSSENGLYAYEDTTYISESIENNGVEEFNASPEDDFSEYLWMENEEEFDKEVMQRLEEEALMEECIEAMLADENSEASSNNPNGGSDPNTEVSNMINNLKLDCQEVVKESNLNPLAAEFIPGGSQPPAETVTEMNPSGGICESLIIWLQSIVPSKARNVKEICDGVAMLEALMQIAPDHFSKLEPKIKRDVSSSWRLCVSNLKKILEAITEYYQDVLTLQLLEEGRPDVTEIGTNNDPVQLCKLLRLILGCAINCERKQEYITKIMDMEESVQQNIKQAIEQLDLVTGGRSGISLLILDSDQRVSQLVGELEVANEVKETLSQQCQQMEVQLQNLLEENQALFAENQALKDKENKNSDLRKQNEELKEELFKAEVMRDDFKAKITEQQKQIKMNQEKIAELQLAANDTSRLKDELDALSESAAKVQGLEANLASYKKKLEKYSDVKKTLQKLEEKNMEYLQKILENEEELAKVNSWKSQCETYKKQLMEIEQKLDEETQRADKAQFNCEKLETKLVALQGEKERIVQERDALREEVVELKLRQPKRDSGAAMSQELTPTEMKERLRFLEKENKSLRTTTQEHEANQALLESALTRNEKLQQQKRSANQVILKLEAQIEELKNKIPNDDPQHGENVVKEYKQKITTLQETLAAKENELQQVQGKYTRSLEKAREVAQQLEPKSNGGMDSVHHSAPMKEMEERLMLAAFYKLGMTCHREAIDERLAVLSAGQGQSFLARQRQPTPRKQTQRFKPK</sequence>
<evidence type="ECO:0000256" key="5">
    <source>
        <dbReference type="ARBA" id="ARBA00018971"/>
    </source>
</evidence>
<proteinExistence type="inferred from homology"/>
<keyword evidence="9" id="KW-0967">Endosome</keyword>
<evidence type="ECO:0000256" key="13">
    <source>
        <dbReference type="SAM" id="MobiDB-lite"/>
    </source>
</evidence>
<evidence type="ECO:0000313" key="16">
    <source>
        <dbReference type="Proteomes" id="UP000719412"/>
    </source>
</evidence>
<accession>A0A8J6LGA9</accession>
<dbReference type="EMBL" id="JABDTM020011201">
    <property type="protein sequence ID" value="KAH0820670.1"/>
    <property type="molecule type" value="Genomic_DNA"/>
</dbReference>
<dbReference type="SUPFAM" id="SSF116907">
    <property type="entry name" value="Hook domain"/>
    <property type="match status" value="1"/>
</dbReference>
<comment type="subcellular location">
    <subcellularLocation>
        <location evidence="2">Cytoplasm</location>
        <location evidence="2">Cytoskeleton</location>
    </subcellularLocation>
    <subcellularLocation>
        <location evidence="1">Endosome</location>
    </subcellularLocation>
</comment>
<evidence type="ECO:0000256" key="11">
    <source>
        <dbReference type="ARBA" id="ARBA00023212"/>
    </source>
</evidence>
<reference evidence="15" key="2">
    <citation type="submission" date="2021-08" db="EMBL/GenBank/DDBJ databases">
        <authorList>
            <person name="Eriksson T."/>
        </authorList>
    </citation>
    <scope>NUCLEOTIDE SEQUENCE</scope>
    <source>
        <strain evidence="15">Stoneville</strain>
        <tissue evidence="15">Whole head</tissue>
    </source>
</reference>
<gene>
    <name evidence="15" type="ORF">GEV33_002122</name>
</gene>
<dbReference type="GO" id="GO:0005813">
    <property type="term" value="C:centrosome"/>
    <property type="evidence" value="ECO:0007669"/>
    <property type="project" value="TreeGrafter"/>
</dbReference>
<dbReference type="InterPro" id="IPR043936">
    <property type="entry name" value="HOOK_N"/>
</dbReference>
<dbReference type="AlphaFoldDB" id="A0A8J6LGA9"/>
<feature type="region of interest" description="Disordered" evidence="13">
    <location>
        <begin position="736"/>
        <end position="757"/>
    </location>
</feature>
<keyword evidence="8" id="KW-0493">Microtubule</keyword>
<evidence type="ECO:0000256" key="3">
    <source>
        <dbReference type="ARBA" id="ARBA00006946"/>
    </source>
</evidence>
<evidence type="ECO:0000256" key="7">
    <source>
        <dbReference type="ARBA" id="ARBA00022583"/>
    </source>
</evidence>
<dbReference type="InterPro" id="IPR036872">
    <property type="entry name" value="CH_dom_sf"/>
</dbReference>
<evidence type="ECO:0000259" key="14">
    <source>
        <dbReference type="PROSITE" id="PS50021"/>
    </source>
</evidence>
<evidence type="ECO:0000256" key="8">
    <source>
        <dbReference type="ARBA" id="ARBA00022701"/>
    </source>
</evidence>
<evidence type="ECO:0000256" key="6">
    <source>
        <dbReference type="ARBA" id="ARBA00022490"/>
    </source>
</evidence>
<evidence type="ECO:0000256" key="1">
    <source>
        <dbReference type="ARBA" id="ARBA00004177"/>
    </source>
</evidence>
<evidence type="ECO:0000256" key="9">
    <source>
        <dbReference type="ARBA" id="ARBA00022753"/>
    </source>
</evidence>
<evidence type="ECO:0000256" key="4">
    <source>
        <dbReference type="ARBA" id="ARBA00011241"/>
    </source>
</evidence>
<evidence type="ECO:0000256" key="2">
    <source>
        <dbReference type="ARBA" id="ARBA00004245"/>
    </source>
</evidence>
<evidence type="ECO:0000313" key="15">
    <source>
        <dbReference type="EMBL" id="KAH0820670.1"/>
    </source>
</evidence>
<dbReference type="FunFam" id="1.10.418.10:FF:000024">
    <property type="entry name" value="Hook homolog 3 (Drosophila)"/>
    <property type="match status" value="1"/>
</dbReference>
<dbReference type="GO" id="GO:0005768">
    <property type="term" value="C:endosome"/>
    <property type="evidence" value="ECO:0007669"/>
    <property type="project" value="UniProtKB-SubCell"/>
</dbReference>
<keyword evidence="11" id="KW-0206">Cytoskeleton</keyword>
<keyword evidence="7" id="KW-0254">Endocytosis</keyword>
<keyword evidence="16" id="KW-1185">Reference proteome</keyword>
<name>A0A8J6LGA9_TENMO</name>
<dbReference type="InterPro" id="IPR008636">
    <property type="entry name" value="Hook_C"/>
</dbReference>
<dbReference type="Gene3D" id="1.10.418.10">
    <property type="entry name" value="Calponin-like domain"/>
    <property type="match status" value="1"/>
</dbReference>
<keyword evidence="6" id="KW-0963">Cytoplasm</keyword>
<keyword evidence="10 12" id="KW-0175">Coiled coil</keyword>
<evidence type="ECO:0000256" key="10">
    <source>
        <dbReference type="ARBA" id="ARBA00023054"/>
    </source>
</evidence>
<feature type="coiled-coil region" evidence="12">
    <location>
        <begin position="315"/>
        <end position="674"/>
    </location>
</feature>